<organism evidence="2 3">
    <name type="scientific">Variovorax guangxiensis</name>
    <dbReference type="NCBI Taxonomy" id="1775474"/>
    <lineage>
        <taxon>Bacteria</taxon>
        <taxon>Pseudomonadati</taxon>
        <taxon>Pseudomonadota</taxon>
        <taxon>Betaproteobacteria</taxon>
        <taxon>Burkholderiales</taxon>
        <taxon>Comamonadaceae</taxon>
        <taxon>Variovorax</taxon>
    </lineage>
</organism>
<dbReference type="EMBL" id="JACIFZ010000032">
    <property type="protein sequence ID" value="MBB4226172.1"/>
    <property type="molecule type" value="Genomic_DNA"/>
</dbReference>
<evidence type="ECO:0000259" key="1">
    <source>
        <dbReference type="Pfam" id="PF00668"/>
    </source>
</evidence>
<dbReference type="Pfam" id="PF00668">
    <property type="entry name" value="Condensation"/>
    <property type="match status" value="1"/>
</dbReference>
<dbReference type="InterPro" id="IPR023213">
    <property type="entry name" value="CAT-like_dom_sf"/>
</dbReference>
<dbReference type="Proteomes" id="UP000524450">
    <property type="component" value="Unassembled WGS sequence"/>
</dbReference>
<sequence length="542" mass="60701">METLATRRIAERFSRLTPEQRRTVYQKIRAEGLTLGQFPILARDTSSPDHCHLSYAQLRQWFLWQLDPSSTAYHISGALRLTGALDVAAVRASFDALVQRHESLRTTFRAQAGGLAEQVIHESVEFDIAIVDLGAIAGRDSREIRLREEAHRLSDTPFDLTTGPLLRVGLIRLAPEEHMLVVVMHHIVSDGWSMQIIVDEFVAQYRARVQGAAEDADLQPLPVQYADYAVWQRNWLEAGERERQLGYWTSHVGTDQPVLQLPADHARRADGRYSAARHAFELPEALVKGLQKRAQGRGATLFMILLAGFQVLLNRYTGQSDIRVGVPIANRHRVETEGVVGFFVNTQLLRSVLDSRESLTQVLARAKEAALGAQAHQDLPFEQLVEALQPERSLSTSPLFQVMFNHQRGDFKALDSLPGLTMTEYDLGTQAAQFELTLDTSEDADGRVRASFKYAAELFEPQTVERMAGHYLALLEALAERPEQTVGDVKLLDEAELLQLQQWGSQHQSQESSVGDPIHSRIEREAAQHPEATALVFGDESL</sequence>
<proteinExistence type="predicted"/>
<feature type="non-terminal residue" evidence="2">
    <location>
        <position position="542"/>
    </location>
</feature>
<dbReference type="FunFam" id="3.30.559.10:FF:000012">
    <property type="entry name" value="Non-ribosomal peptide synthetase"/>
    <property type="match status" value="1"/>
</dbReference>
<dbReference type="Gene3D" id="3.30.559.10">
    <property type="entry name" value="Chloramphenicol acetyltransferase-like domain"/>
    <property type="match status" value="1"/>
</dbReference>
<dbReference type="Gene3D" id="3.30.559.30">
    <property type="entry name" value="Nonribosomal peptide synthetase, condensation domain"/>
    <property type="match status" value="1"/>
</dbReference>
<gene>
    <name evidence="2" type="ORF">GGD71_006995</name>
</gene>
<dbReference type="PANTHER" id="PTHR45398:SF1">
    <property type="entry name" value="ENZYME, PUTATIVE (JCVI)-RELATED"/>
    <property type="match status" value="1"/>
</dbReference>
<dbReference type="AlphaFoldDB" id="A0A840FZI9"/>
<protein>
    <recommendedName>
        <fullName evidence="1">Condensation domain-containing protein</fullName>
    </recommendedName>
</protein>
<evidence type="ECO:0000313" key="3">
    <source>
        <dbReference type="Proteomes" id="UP000524450"/>
    </source>
</evidence>
<comment type="caution">
    <text evidence="2">The sequence shown here is derived from an EMBL/GenBank/DDBJ whole genome shotgun (WGS) entry which is preliminary data.</text>
</comment>
<dbReference type="RefSeq" id="WP_260319686.1">
    <property type="nucleotide sequence ID" value="NZ_JACIFZ010000032.1"/>
</dbReference>
<dbReference type="CDD" id="cd19531">
    <property type="entry name" value="LCL_NRPS-like"/>
    <property type="match status" value="1"/>
</dbReference>
<name>A0A840FZI9_9BURK</name>
<dbReference type="GO" id="GO:0003824">
    <property type="term" value="F:catalytic activity"/>
    <property type="evidence" value="ECO:0007669"/>
    <property type="project" value="InterPro"/>
</dbReference>
<dbReference type="PANTHER" id="PTHR45398">
    <property type="match status" value="1"/>
</dbReference>
<feature type="domain" description="Condensation" evidence="1">
    <location>
        <begin position="49"/>
        <end position="497"/>
    </location>
</feature>
<reference evidence="2 3" key="1">
    <citation type="submission" date="2020-08" db="EMBL/GenBank/DDBJ databases">
        <title>Genomic Encyclopedia of Type Strains, Phase IV (KMG-V): Genome sequencing to study the core and pangenomes of soil and plant-associated prokaryotes.</title>
        <authorList>
            <person name="Whitman W."/>
        </authorList>
    </citation>
    <scope>NUCLEOTIDE SEQUENCE [LARGE SCALE GENOMIC DNA]</scope>
    <source>
        <strain evidence="2 3">34/80</strain>
    </source>
</reference>
<dbReference type="SUPFAM" id="SSF52777">
    <property type="entry name" value="CoA-dependent acyltransferases"/>
    <property type="match status" value="2"/>
</dbReference>
<evidence type="ECO:0000313" key="2">
    <source>
        <dbReference type="EMBL" id="MBB4226172.1"/>
    </source>
</evidence>
<accession>A0A840FZI9</accession>
<dbReference type="InterPro" id="IPR001242">
    <property type="entry name" value="Condensation_dom"/>
</dbReference>